<feature type="region of interest" description="Disordered" evidence="2">
    <location>
        <begin position="70"/>
        <end position="90"/>
    </location>
</feature>
<sequence>MSSSASLVAALSNIRAQAQELSGLIQANQKAKLRNWEQEREQKQQLISSLTQSQDILRKEKARVRAELKAQLARQAPPPKTPANSSSWEAAGDVVDLQTKLIDLNN</sequence>
<feature type="non-terminal residue" evidence="3">
    <location>
        <position position="106"/>
    </location>
</feature>
<proteinExistence type="predicted"/>
<evidence type="ECO:0000313" key="3">
    <source>
        <dbReference type="EMBL" id="GFH33305.1"/>
    </source>
</evidence>
<protein>
    <submittedName>
        <fullName evidence="3">Uncharacterized protein</fullName>
    </submittedName>
</protein>
<dbReference type="EMBL" id="BLLF01008250">
    <property type="protein sequence ID" value="GFH33305.1"/>
    <property type="molecule type" value="Genomic_DNA"/>
</dbReference>
<feature type="non-terminal residue" evidence="3">
    <location>
        <position position="1"/>
    </location>
</feature>
<reference evidence="3 4" key="1">
    <citation type="submission" date="2020-02" db="EMBL/GenBank/DDBJ databases">
        <title>Draft genome sequence of Haematococcus lacustris strain NIES-144.</title>
        <authorList>
            <person name="Morimoto D."/>
            <person name="Nakagawa S."/>
            <person name="Yoshida T."/>
            <person name="Sawayama S."/>
        </authorList>
    </citation>
    <scope>NUCLEOTIDE SEQUENCE [LARGE SCALE GENOMIC DNA]</scope>
    <source>
        <strain evidence="3 4">NIES-144</strain>
    </source>
</reference>
<keyword evidence="4" id="KW-1185">Reference proteome</keyword>
<evidence type="ECO:0000256" key="1">
    <source>
        <dbReference type="SAM" id="Coils"/>
    </source>
</evidence>
<accession>A0A6A0ALD9</accession>
<organism evidence="3 4">
    <name type="scientific">Haematococcus lacustris</name>
    <name type="common">Green alga</name>
    <name type="synonym">Haematococcus pluvialis</name>
    <dbReference type="NCBI Taxonomy" id="44745"/>
    <lineage>
        <taxon>Eukaryota</taxon>
        <taxon>Viridiplantae</taxon>
        <taxon>Chlorophyta</taxon>
        <taxon>core chlorophytes</taxon>
        <taxon>Chlorophyceae</taxon>
        <taxon>CS clade</taxon>
        <taxon>Chlamydomonadales</taxon>
        <taxon>Haematococcaceae</taxon>
        <taxon>Haematococcus</taxon>
    </lineage>
</organism>
<feature type="coiled-coil region" evidence="1">
    <location>
        <begin position="26"/>
        <end position="53"/>
    </location>
</feature>
<evidence type="ECO:0000256" key="2">
    <source>
        <dbReference type="SAM" id="MobiDB-lite"/>
    </source>
</evidence>
<keyword evidence="1" id="KW-0175">Coiled coil</keyword>
<dbReference type="Proteomes" id="UP000485058">
    <property type="component" value="Unassembled WGS sequence"/>
</dbReference>
<evidence type="ECO:0000313" key="4">
    <source>
        <dbReference type="Proteomes" id="UP000485058"/>
    </source>
</evidence>
<name>A0A6A0ALD9_HAELA</name>
<dbReference type="AlphaFoldDB" id="A0A6A0ALD9"/>
<gene>
    <name evidence="3" type="ORF">HaLaN_32654</name>
</gene>
<comment type="caution">
    <text evidence="3">The sequence shown here is derived from an EMBL/GenBank/DDBJ whole genome shotgun (WGS) entry which is preliminary data.</text>
</comment>